<keyword evidence="1" id="KW-0472">Membrane</keyword>
<feature type="transmembrane region" description="Helical" evidence="1">
    <location>
        <begin position="543"/>
        <end position="561"/>
    </location>
</feature>
<name>A0ABP9GS54_9ACTN</name>
<feature type="transmembrane region" description="Helical" evidence="1">
    <location>
        <begin position="661"/>
        <end position="680"/>
    </location>
</feature>
<feature type="transmembrane region" description="Helical" evidence="1">
    <location>
        <begin position="568"/>
        <end position="588"/>
    </location>
</feature>
<dbReference type="InterPro" id="IPR017850">
    <property type="entry name" value="Alkaline_phosphatase_core_sf"/>
</dbReference>
<dbReference type="Proteomes" id="UP001500466">
    <property type="component" value="Unassembled WGS sequence"/>
</dbReference>
<evidence type="ECO:0000313" key="3">
    <source>
        <dbReference type="EMBL" id="GAA4951209.1"/>
    </source>
</evidence>
<feature type="signal peptide" evidence="2">
    <location>
        <begin position="1"/>
        <end position="30"/>
    </location>
</feature>
<feature type="transmembrane region" description="Helical" evidence="1">
    <location>
        <begin position="346"/>
        <end position="366"/>
    </location>
</feature>
<feature type="transmembrane region" description="Helical" evidence="1">
    <location>
        <begin position="516"/>
        <end position="537"/>
    </location>
</feature>
<accession>A0ABP9GS54</accession>
<feature type="transmembrane region" description="Helical" evidence="1">
    <location>
        <begin position="488"/>
        <end position="509"/>
    </location>
</feature>
<feature type="transmembrane region" description="Helical" evidence="1">
    <location>
        <begin position="417"/>
        <end position="435"/>
    </location>
</feature>
<comment type="caution">
    <text evidence="3">The sequence shown here is derived from an EMBL/GenBank/DDBJ whole genome shotgun (WGS) entry which is preliminary data.</text>
</comment>
<feature type="chain" id="PRO_5046691689" evidence="2">
    <location>
        <begin position="31"/>
        <end position="733"/>
    </location>
</feature>
<evidence type="ECO:0000256" key="2">
    <source>
        <dbReference type="SAM" id="SignalP"/>
    </source>
</evidence>
<sequence>MTTRLARPLLAVAALLAAMAGVLLGTPAHAASAAPAASAASDNRDADHVVFVGIPGLRWSDVTPERTPNLAGLTGHASAATLSVRTVEKTTCPADGWLTVGSGARSSAPRQDGACAPLPAVAAGPDGTVTVPDLPRIADFNTTYSYDPKFGTLAATAARGNQCVTAVGPGAALATADAQGRSPAAYLPGADALDAAALARCGLTLVDLGALTDGAPDRDARLRAADEAVGRIAGMLPERTELVVAGPGDGGTTGTPHLRTLLATGPGTRFDGGYLTAPSTRYDGMAQLTDLAPSLLDPLGIDPPSELVGSVVARASGPTGAAAVRDLNLIDVGAQAARDVRETYQFFTWLTVVPLVLFAAGIAAAARMRKRGAPDASRRKLYRALQVVGVTAGTVPGATFLVGLFPWEKAGSPEAALVLLSLGWTAVLTALAFAGPWRRSPYGPPGFAAAATALILAADVVTGSNLQMNTLFGLSPLVAGRFYGFGNVAWSVFGPAVLLAVAWPVGLRLGAGRRRAALAVLAAGALAAIVVDGWPAFGSDFGGVLALVPGFAVLGLLLFGIRISWGKAALVAAGAVTTVAIIAVFDWMRPAAGRSHLGKFVQQVIDGDAGSVLHRKVADNLSSFHGPIAYLIPVLYAVLLVAILAPHRIRATALPPAYERIPWLRAVLLACWIAAAVGYAANDSGIQIPSVALLIGLPLPAAALAAVAAERAGRASRGDGSPARPQAQPQGAE</sequence>
<keyword evidence="4" id="KW-1185">Reference proteome</keyword>
<organism evidence="3 4">
    <name type="scientific">Yinghuangia aomiensis</name>
    <dbReference type="NCBI Taxonomy" id="676205"/>
    <lineage>
        <taxon>Bacteria</taxon>
        <taxon>Bacillati</taxon>
        <taxon>Actinomycetota</taxon>
        <taxon>Actinomycetes</taxon>
        <taxon>Kitasatosporales</taxon>
        <taxon>Streptomycetaceae</taxon>
        <taxon>Yinghuangia</taxon>
    </lineage>
</organism>
<keyword evidence="1" id="KW-1133">Transmembrane helix</keyword>
<feature type="transmembrane region" description="Helical" evidence="1">
    <location>
        <begin position="686"/>
        <end position="709"/>
    </location>
</feature>
<proteinExistence type="predicted"/>
<dbReference type="RefSeq" id="WP_345674029.1">
    <property type="nucleotide sequence ID" value="NZ_BAABHS010000003.1"/>
</dbReference>
<reference evidence="4" key="1">
    <citation type="journal article" date="2019" name="Int. J. Syst. Evol. Microbiol.">
        <title>The Global Catalogue of Microorganisms (GCM) 10K type strain sequencing project: providing services to taxonomists for standard genome sequencing and annotation.</title>
        <authorList>
            <consortium name="The Broad Institute Genomics Platform"/>
            <consortium name="The Broad Institute Genome Sequencing Center for Infectious Disease"/>
            <person name="Wu L."/>
            <person name="Ma J."/>
        </authorList>
    </citation>
    <scope>NUCLEOTIDE SEQUENCE [LARGE SCALE GENOMIC DNA]</scope>
    <source>
        <strain evidence="4">JCM 17986</strain>
    </source>
</reference>
<feature type="transmembrane region" description="Helical" evidence="1">
    <location>
        <begin position="387"/>
        <end position="405"/>
    </location>
</feature>
<gene>
    <name evidence="3" type="ORF">GCM10023205_10040</name>
</gene>
<feature type="transmembrane region" description="Helical" evidence="1">
    <location>
        <begin position="628"/>
        <end position="649"/>
    </location>
</feature>
<dbReference type="EMBL" id="BAABHS010000003">
    <property type="protein sequence ID" value="GAA4951209.1"/>
    <property type="molecule type" value="Genomic_DNA"/>
</dbReference>
<keyword evidence="2" id="KW-0732">Signal</keyword>
<feature type="transmembrane region" description="Helical" evidence="1">
    <location>
        <begin position="447"/>
        <end position="468"/>
    </location>
</feature>
<evidence type="ECO:0000256" key="1">
    <source>
        <dbReference type="SAM" id="Phobius"/>
    </source>
</evidence>
<evidence type="ECO:0000313" key="4">
    <source>
        <dbReference type="Proteomes" id="UP001500466"/>
    </source>
</evidence>
<protein>
    <submittedName>
        <fullName evidence="3">Uncharacterized protein</fullName>
    </submittedName>
</protein>
<dbReference type="SUPFAM" id="SSF53649">
    <property type="entry name" value="Alkaline phosphatase-like"/>
    <property type="match status" value="1"/>
</dbReference>
<keyword evidence="1" id="KW-0812">Transmembrane</keyword>